<gene>
    <name evidence="2" type="ORF">EPA93_36575</name>
</gene>
<dbReference type="AlphaFoldDB" id="A0A4P6JZF7"/>
<evidence type="ECO:0000256" key="1">
    <source>
        <dbReference type="SAM" id="Phobius"/>
    </source>
</evidence>
<dbReference type="EMBL" id="CP035758">
    <property type="protein sequence ID" value="QBD81197.1"/>
    <property type="molecule type" value="Genomic_DNA"/>
</dbReference>
<dbReference type="Proteomes" id="UP000290365">
    <property type="component" value="Chromosome"/>
</dbReference>
<feature type="transmembrane region" description="Helical" evidence="1">
    <location>
        <begin position="65"/>
        <end position="83"/>
    </location>
</feature>
<dbReference type="Gene3D" id="1.10.287.70">
    <property type="match status" value="1"/>
</dbReference>
<keyword evidence="1" id="KW-0472">Membrane</keyword>
<feature type="transmembrane region" description="Helical" evidence="1">
    <location>
        <begin position="41"/>
        <end position="60"/>
    </location>
</feature>
<evidence type="ECO:0000313" key="3">
    <source>
        <dbReference type="Proteomes" id="UP000290365"/>
    </source>
</evidence>
<keyword evidence="1" id="KW-1133">Transmembrane helix</keyword>
<name>A0A4P6JZF7_KTERU</name>
<accession>A0A4P6JZF7</accession>
<organism evidence="2 3">
    <name type="scientific">Ktedonosporobacter rubrisoli</name>
    <dbReference type="NCBI Taxonomy" id="2509675"/>
    <lineage>
        <taxon>Bacteria</taxon>
        <taxon>Bacillati</taxon>
        <taxon>Chloroflexota</taxon>
        <taxon>Ktedonobacteria</taxon>
        <taxon>Ktedonobacterales</taxon>
        <taxon>Ktedonosporobacteraceae</taxon>
        <taxon>Ktedonosporobacter</taxon>
    </lineage>
</organism>
<evidence type="ECO:0008006" key="4">
    <source>
        <dbReference type="Google" id="ProtNLM"/>
    </source>
</evidence>
<protein>
    <recommendedName>
        <fullName evidence="4">BON domain-containing protein</fullName>
    </recommendedName>
</protein>
<sequence length="263" mass="28782">METSLQSTNLSEDELKSLNVDQEIGVEEEESHHIHLPNPSLWPLILSAAILITIAGLLFIPDTPYLAILGGILVLVGILGWGLEDPFGGSHAASAEFSGPIVATKVLDEARELVEHSVTVSSTAYSTHPVKVELDQESSEGVILALYGKVELEAQRQELEDELRQLPGVLDVRNFVVAEDVILNLANARMEKLRADGKLEGSQDLSILVENYILHLYGNVPSNNMKYMLEREMIGIPGVRVVVNHIGLNKEIPGNLGKTRNKI</sequence>
<dbReference type="RefSeq" id="WP_129892258.1">
    <property type="nucleotide sequence ID" value="NZ_CP035758.1"/>
</dbReference>
<dbReference type="OrthoDB" id="147634at2"/>
<proteinExistence type="predicted"/>
<dbReference type="KEGG" id="kbs:EPA93_36575"/>
<keyword evidence="1" id="KW-0812">Transmembrane</keyword>
<reference evidence="2 3" key="1">
    <citation type="submission" date="2019-01" db="EMBL/GenBank/DDBJ databases">
        <title>Ktedonosporobacter rubrisoli SCAWS-G2.</title>
        <authorList>
            <person name="Huang Y."/>
            <person name="Yan B."/>
        </authorList>
    </citation>
    <scope>NUCLEOTIDE SEQUENCE [LARGE SCALE GENOMIC DNA]</scope>
    <source>
        <strain evidence="2 3">SCAWS-G2</strain>
    </source>
</reference>
<keyword evidence="3" id="KW-1185">Reference proteome</keyword>
<evidence type="ECO:0000313" key="2">
    <source>
        <dbReference type="EMBL" id="QBD81197.1"/>
    </source>
</evidence>